<reference evidence="1 2" key="1">
    <citation type="submission" date="2019-07" db="EMBL/GenBank/DDBJ databases">
        <title>Caenimonas sedimenti sp. nov., isolated from activated sludge.</title>
        <authorList>
            <person name="Xu J."/>
        </authorList>
    </citation>
    <scope>NUCLEOTIDE SEQUENCE [LARGE SCALE GENOMIC DNA]</scope>
    <source>
        <strain evidence="1 2">HX-9-20</strain>
    </source>
</reference>
<dbReference type="EMBL" id="VOBQ01000005">
    <property type="protein sequence ID" value="TWO71912.1"/>
    <property type="molecule type" value="Genomic_DNA"/>
</dbReference>
<organism evidence="1 2">
    <name type="scientific">Caenimonas sedimenti</name>
    <dbReference type="NCBI Taxonomy" id="2596921"/>
    <lineage>
        <taxon>Bacteria</taxon>
        <taxon>Pseudomonadati</taxon>
        <taxon>Pseudomonadota</taxon>
        <taxon>Betaproteobacteria</taxon>
        <taxon>Burkholderiales</taxon>
        <taxon>Comamonadaceae</taxon>
        <taxon>Caenimonas</taxon>
    </lineage>
</organism>
<dbReference type="RefSeq" id="WP_145892470.1">
    <property type="nucleotide sequence ID" value="NZ_VOBQ01000005.1"/>
</dbReference>
<dbReference type="OrthoDB" id="9766257at2"/>
<dbReference type="Proteomes" id="UP000318199">
    <property type="component" value="Unassembled WGS sequence"/>
</dbReference>
<sequence>MELMNPAERHAQALESERKAWILVADKLPGAPGHDPNLWELWKATVEVADEAKRALMIPGRRSGAGAESVLQHLAHEADFKPFKGGPG</sequence>
<name>A0A562ZTH8_9BURK</name>
<accession>A0A562ZTH8</accession>
<dbReference type="AlphaFoldDB" id="A0A562ZTH8"/>
<evidence type="ECO:0000313" key="1">
    <source>
        <dbReference type="EMBL" id="TWO71912.1"/>
    </source>
</evidence>
<protein>
    <submittedName>
        <fullName evidence="1">Uncharacterized protein</fullName>
    </submittedName>
</protein>
<proteinExistence type="predicted"/>
<gene>
    <name evidence="1" type="ORF">FN976_07940</name>
</gene>
<comment type="caution">
    <text evidence="1">The sequence shown here is derived from an EMBL/GenBank/DDBJ whole genome shotgun (WGS) entry which is preliminary data.</text>
</comment>
<keyword evidence="2" id="KW-1185">Reference proteome</keyword>
<evidence type="ECO:0000313" key="2">
    <source>
        <dbReference type="Proteomes" id="UP000318199"/>
    </source>
</evidence>